<dbReference type="Gene3D" id="3.30.1660.40">
    <property type="entry name" value="FlgT, N-terminal domain"/>
    <property type="match status" value="1"/>
</dbReference>
<evidence type="ECO:0000256" key="1">
    <source>
        <dbReference type="SAM" id="SignalP"/>
    </source>
</evidence>
<evidence type="ECO:0000313" key="5">
    <source>
        <dbReference type="EMBL" id="MFC3912121.1"/>
    </source>
</evidence>
<evidence type="ECO:0000259" key="4">
    <source>
        <dbReference type="Pfam" id="PF16548"/>
    </source>
</evidence>
<comment type="caution">
    <text evidence="5">The sequence shown here is derived from an EMBL/GenBank/DDBJ whole genome shotgun (WGS) entry which is preliminary data.</text>
</comment>
<dbReference type="Pfam" id="PF16539">
    <property type="entry name" value="FlgT_M"/>
    <property type="match status" value="1"/>
</dbReference>
<feature type="domain" description="Flagellar assembly protein T middle" evidence="3">
    <location>
        <begin position="109"/>
        <end position="264"/>
    </location>
</feature>
<feature type="chain" id="PRO_5046438174" evidence="1">
    <location>
        <begin position="18"/>
        <end position="384"/>
    </location>
</feature>
<dbReference type="Pfam" id="PF16538">
    <property type="entry name" value="FlgT_C"/>
    <property type="match status" value="1"/>
</dbReference>
<keyword evidence="5" id="KW-0282">Flagellum</keyword>
<dbReference type="InterPro" id="IPR032388">
    <property type="entry name" value="FlgT_C"/>
</dbReference>
<feature type="domain" description="Flagellar assembly protein T C-terminal" evidence="2">
    <location>
        <begin position="307"/>
        <end position="382"/>
    </location>
</feature>
<dbReference type="RefSeq" id="WP_377150149.1">
    <property type="nucleotide sequence ID" value="NZ_JBHSAF010000001.1"/>
</dbReference>
<dbReference type="Pfam" id="PF16548">
    <property type="entry name" value="FlgT_N"/>
    <property type="match status" value="1"/>
</dbReference>
<reference evidence="6" key="1">
    <citation type="journal article" date="2019" name="Int. J. Syst. Evol. Microbiol.">
        <title>The Global Catalogue of Microorganisms (GCM) 10K type strain sequencing project: providing services to taxonomists for standard genome sequencing and annotation.</title>
        <authorList>
            <consortium name="The Broad Institute Genomics Platform"/>
            <consortium name="The Broad Institute Genome Sequencing Center for Infectious Disease"/>
            <person name="Wu L."/>
            <person name="Ma J."/>
        </authorList>
    </citation>
    <scope>NUCLEOTIDE SEQUENCE [LARGE SCALE GENOMIC DNA]</scope>
    <source>
        <strain evidence="6">CCUG 54939</strain>
    </source>
</reference>
<dbReference type="EMBL" id="JBHSAF010000001">
    <property type="protein sequence ID" value="MFC3912121.1"/>
    <property type="molecule type" value="Genomic_DNA"/>
</dbReference>
<organism evidence="5 6">
    <name type="scientific">Pseudaeromonas sharmana</name>
    <dbReference type="NCBI Taxonomy" id="328412"/>
    <lineage>
        <taxon>Bacteria</taxon>
        <taxon>Pseudomonadati</taxon>
        <taxon>Pseudomonadota</taxon>
        <taxon>Gammaproteobacteria</taxon>
        <taxon>Aeromonadales</taxon>
        <taxon>Aeromonadaceae</taxon>
        <taxon>Pseudaeromonas</taxon>
    </lineage>
</organism>
<evidence type="ECO:0000259" key="2">
    <source>
        <dbReference type="Pfam" id="PF16538"/>
    </source>
</evidence>
<dbReference type="InterPro" id="IPR032370">
    <property type="entry name" value="FlgT_N"/>
</dbReference>
<keyword evidence="1" id="KW-0732">Signal</keyword>
<keyword evidence="6" id="KW-1185">Reference proteome</keyword>
<feature type="signal peptide" evidence="1">
    <location>
        <begin position="1"/>
        <end position="17"/>
    </location>
</feature>
<accession>A0ABV8CIS5</accession>
<dbReference type="Proteomes" id="UP001595692">
    <property type="component" value="Unassembled WGS sequence"/>
</dbReference>
<gene>
    <name evidence="5" type="ORF">ACFOSS_01425</name>
</gene>
<dbReference type="Gene3D" id="3.40.50.10610">
    <property type="entry name" value="ABC-type transport auxiliary lipoprotein component"/>
    <property type="match status" value="1"/>
</dbReference>
<dbReference type="InterPro" id="IPR032386">
    <property type="entry name" value="FlgT_M"/>
</dbReference>
<evidence type="ECO:0000313" key="6">
    <source>
        <dbReference type="Proteomes" id="UP001595692"/>
    </source>
</evidence>
<sequence>MKLWLALFLLLAWPAQAQWIVAQGSAPIVDSDVDLAREQAVQDALRQAMLQAGASVSSIQGLSNGALTKDQFQIRSNSEIRQYNLLEEARHNDRLSVKLRAYVVAERSRCLGGQYAKGITLIRFRLAEPDQASYGQLYDINRELTRQLFNRLGLLRQNFVTRRWLDANLGLDPRRLEFGESGYVRQMQSLAADTDSQYLLFGVIEDMSLRDADGNTLTRWLKDPVRQFALQIYLFDGLTGELVDQGRYQSSATWPFDKQEQVDVGGQPFWRSSYGREVSAQLDKVAVDLQMKLQCTKPIARILRVDGDQYHINLGKRHGIKVGDRFYIEQKANFNDEQGHERIIRNPTMTSMEVKRVYNNNAILMPGSRYAPANIQPNDLAILE</sequence>
<keyword evidence="5" id="KW-0966">Cell projection</keyword>
<keyword evidence="5" id="KW-0969">Cilium</keyword>
<dbReference type="InterPro" id="IPR038180">
    <property type="entry name" value="FlgT_N_sf"/>
</dbReference>
<name>A0ABV8CIS5_9GAMM</name>
<dbReference type="Gene3D" id="2.40.10.410">
    <property type="entry name" value="FlgT, C-terminal domain"/>
    <property type="match status" value="1"/>
</dbReference>
<feature type="domain" description="Flagellar assembly protein T N-terminal" evidence="4">
    <location>
        <begin position="18"/>
        <end position="102"/>
    </location>
</feature>
<dbReference type="InterPro" id="IPR038165">
    <property type="entry name" value="FlgT_C_sf"/>
</dbReference>
<proteinExistence type="predicted"/>
<protein>
    <submittedName>
        <fullName evidence="5">Flagellar assembly protein FlgT</fullName>
    </submittedName>
</protein>
<evidence type="ECO:0000259" key="3">
    <source>
        <dbReference type="Pfam" id="PF16539"/>
    </source>
</evidence>